<evidence type="ECO:0000256" key="12">
    <source>
        <dbReference type="ARBA" id="ARBA00032235"/>
    </source>
</evidence>
<dbReference type="InterPro" id="IPR013825">
    <property type="entry name" value="Topo_IA_cen_sub2"/>
</dbReference>
<keyword evidence="7" id="KW-0799">Topoisomerase</keyword>
<evidence type="ECO:0000256" key="9">
    <source>
        <dbReference type="ARBA" id="ARBA00023235"/>
    </source>
</evidence>
<protein>
    <recommendedName>
        <fullName evidence="3">DNA topoisomerase</fullName>
        <ecNumber evidence="3">5.6.2.1</ecNumber>
    </recommendedName>
    <alternativeName>
        <fullName evidence="13">Omega-protein</fullName>
    </alternativeName>
    <alternativeName>
        <fullName evidence="12">Relaxing enzyme</fullName>
    </alternativeName>
    <alternativeName>
        <fullName evidence="10">Swivelase</fullName>
    </alternativeName>
    <alternativeName>
        <fullName evidence="11">Untwisting enzyme</fullName>
    </alternativeName>
</protein>
<dbReference type="Pfam" id="PF01396">
    <property type="entry name" value="Zn_ribbon_Top1"/>
    <property type="match status" value="4"/>
</dbReference>
<dbReference type="EMBL" id="RXFT01000026">
    <property type="protein sequence ID" value="RUR71882.1"/>
    <property type="molecule type" value="Genomic_DNA"/>
</dbReference>
<dbReference type="PROSITE" id="PS50880">
    <property type="entry name" value="TOPRIM"/>
    <property type="match status" value="1"/>
</dbReference>
<keyword evidence="5" id="KW-0863">Zinc-finger</keyword>
<evidence type="ECO:0000256" key="13">
    <source>
        <dbReference type="ARBA" id="ARBA00032877"/>
    </source>
</evidence>
<reference evidence="16 17" key="1">
    <citation type="submission" date="2018-12" db="EMBL/GenBank/DDBJ databases">
        <title>The genome sequences of Variovorax guangxiensis DSM 27352.</title>
        <authorList>
            <person name="Gao J."/>
            <person name="Sun J."/>
        </authorList>
    </citation>
    <scope>NUCLEOTIDE SEQUENCE [LARGE SCALE GENOMIC DNA]</scope>
    <source>
        <strain evidence="16 17">DSM 27352</strain>
    </source>
</reference>
<accession>A0A3S1A806</accession>
<feature type="domain" description="Toprim" evidence="14">
    <location>
        <begin position="3"/>
        <end position="143"/>
    </location>
</feature>
<dbReference type="Gene3D" id="3.40.50.140">
    <property type="match status" value="1"/>
</dbReference>
<dbReference type="PROSITE" id="PS00396">
    <property type="entry name" value="TOPO_IA_1"/>
    <property type="match status" value="1"/>
</dbReference>
<dbReference type="EC" id="5.6.2.1" evidence="3"/>
<dbReference type="GO" id="GO:0008270">
    <property type="term" value="F:zinc ion binding"/>
    <property type="evidence" value="ECO:0007669"/>
    <property type="project" value="UniProtKB-KW"/>
</dbReference>
<keyword evidence="9 16" id="KW-0413">Isomerase</keyword>
<evidence type="ECO:0000256" key="3">
    <source>
        <dbReference type="ARBA" id="ARBA00012891"/>
    </source>
</evidence>
<dbReference type="InterPro" id="IPR023405">
    <property type="entry name" value="Topo_IA_core_domain"/>
</dbReference>
<dbReference type="InterPro" id="IPR006171">
    <property type="entry name" value="TOPRIM_dom"/>
</dbReference>
<dbReference type="Gene3D" id="1.10.290.10">
    <property type="entry name" value="Topoisomerase I, domain 4"/>
    <property type="match status" value="1"/>
</dbReference>
<comment type="caution">
    <text evidence="16">The sequence shown here is derived from an EMBL/GenBank/DDBJ whole genome shotgun (WGS) entry which is preliminary data.</text>
</comment>
<dbReference type="GO" id="GO:0006265">
    <property type="term" value="P:DNA topological change"/>
    <property type="evidence" value="ECO:0007669"/>
    <property type="project" value="InterPro"/>
</dbReference>
<dbReference type="Pfam" id="PF01751">
    <property type="entry name" value="Toprim"/>
    <property type="match status" value="1"/>
</dbReference>
<dbReference type="InterPro" id="IPR003601">
    <property type="entry name" value="Topo_IA_2"/>
</dbReference>
<evidence type="ECO:0000256" key="2">
    <source>
        <dbReference type="ARBA" id="ARBA00009446"/>
    </source>
</evidence>
<dbReference type="Gene3D" id="1.10.460.10">
    <property type="entry name" value="Topoisomerase I, domain 2"/>
    <property type="match status" value="1"/>
</dbReference>
<evidence type="ECO:0000313" key="17">
    <source>
        <dbReference type="Proteomes" id="UP000281118"/>
    </source>
</evidence>
<evidence type="ECO:0000256" key="4">
    <source>
        <dbReference type="ARBA" id="ARBA00022723"/>
    </source>
</evidence>
<evidence type="ECO:0000256" key="10">
    <source>
        <dbReference type="ARBA" id="ARBA00030003"/>
    </source>
</evidence>
<dbReference type="Gene3D" id="2.70.20.10">
    <property type="entry name" value="Topoisomerase I, domain 3"/>
    <property type="match status" value="1"/>
</dbReference>
<dbReference type="InterPro" id="IPR013824">
    <property type="entry name" value="Topo_IA_cen_sub1"/>
</dbReference>
<evidence type="ECO:0000256" key="6">
    <source>
        <dbReference type="ARBA" id="ARBA00022833"/>
    </source>
</evidence>
<dbReference type="GO" id="GO:0043597">
    <property type="term" value="C:cytoplasmic replication fork"/>
    <property type="evidence" value="ECO:0007669"/>
    <property type="project" value="TreeGrafter"/>
</dbReference>
<dbReference type="PROSITE" id="PS52039">
    <property type="entry name" value="TOPO_IA_2"/>
    <property type="match status" value="1"/>
</dbReference>
<proteinExistence type="inferred from homology"/>
<evidence type="ECO:0000259" key="14">
    <source>
        <dbReference type="PROSITE" id="PS50880"/>
    </source>
</evidence>
<evidence type="ECO:0000256" key="11">
    <source>
        <dbReference type="ARBA" id="ARBA00031985"/>
    </source>
</evidence>
<dbReference type="Proteomes" id="UP000281118">
    <property type="component" value="Unassembled WGS sequence"/>
</dbReference>
<keyword evidence="4" id="KW-0479">Metal-binding</keyword>
<dbReference type="PRINTS" id="PR00417">
    <property type="entry name" value="PRTPISMRASEI"/>
</dbReference>
<feature type="domain" description="Topo IA-type catalytic" evidence="15">
    <location>
        <begin position="162"/>
        <end position="637"/>
    </location>
</feature>
<dbReference type="SUPFAM" id="SSF56712">
    <property type="entry name" value="Prokaryotic type I DNA topoisomerase"/>
    <property type="match status" value="1"/>
</dbReference>
<dbReference type="RefSeq" id="WP_126025934.1">
    <property type="nucleotide sequence ID" value="NZ_RXFT01000026.1"/>
</dbReference>
<dbReference type="InterPro" id="IPR013498">
    <property type="entry name" value="Topo_IA_Znf"/>
</dbReference>
<keyword evidence="8" id="KW-0238">DNA-binding</keyword>
<dbReference type="GO" id="GO:0003917">
    <property type="term" value="F:DNA topoisomerase type I (single strand cut, ATP-independent) activity"/>
    <property type="evidence" value="ECO:0007669"/>
    <property type="project" value="UniProtKB-EC"/>
</dbReference>
<dbReference type="Pfam" id="PF01131">
    <property type="entry name" value="Topoisom_bac"/>
    <property type="match status" value="1"/>
</dbReference>
<evidence type="ECO:0000256" key="7">
    <source>
        <dbReference type="ARBA" id="ARBA00023029"/>
    </source>
</evidence>
<evidence type="ECO:0000313" key="16">
    <source>
        <dbReference type="EMBL" id="RUR71882.1"/>
    </source>
</evidence>
<dbReference type="InterPro" id="IPR023406">
    <property type="entry name" value="Topo_IA_AS"/>
</dbReference>
<dbReference type="GO" id="GO:0006281">
    <property type="term" value="P:DNA repair"/>
    <property type="evidence" value="ECO:0007669"/>
    <property type="project" value="TreeGrafter"/>
</dbReference>
<dbReference type="PANTHER" id="PTHR11390:SF21">
    <property type="entry name" value="DNA TOPOISOMERASE 3-ALPHA"/>
    <property type="match status" value="1"/>
</dbReference>
<dbReference type="SMART" id="SM00436">
    <property type="entry name" value="TOP1Bc"/>
    <property type="match status" value="1"/>
</dbReference>
<evidence type="ECO:0000256" key="8">
    <source>
        <dbReference type="ARBA" id="ARBA00023125"/>
    </source>
</evidence>
<sequence length="855" mass="93266">MTKYLWIAEKKTLAEAVAKVLPGTLADHGTHLVKGEHAFVALSGHAFEQATPDHYLGNDVPTAASGRKVWRAVDLPVVPDRWVIFPMEKNAARLAKLAELLRTCEVVYNLGDPGAEGQLLVDEALHFYGNTKPVKRVLVNDYNESRVRQAVAGARDNNEAKFQGWYRWALARSHYDWLVGFNGTRAMTLRGRELGYDGLLPVGSVQTPLLYIWVERDKLIESFKPIPYFTLSASVAHANGTFRASWKPAEDQAGLDEEGRLTDAAVAGALTARLTGKPGQITAYAKTKKRELAPLPMSLNELQIEGFKHFGYSGAEVLKAAQELYSTYQVTTYPRSENRYLSQAAHADAPRVMAAVFKVRPDLAGLAGVLDASRKSAAFDDAKMEGQDHHGVIPAVPEAAVDPKGWTEAERNVYDLIVRSYLAQFAAPYEFMHTVVGLDVDGEKFAATGKTPVAEGWKAVYAEVVDEDADAADTRADDKQTLPTMAQGDAVKCTKCESTSRKTTPPPRFDEAMALAAMANIYKFVDDPEARMRLKLGTVEDSADAGEGVGVGIGTPATRSSITADLRARKLVIPVKEGSKKEMTSPAARTLIEALPMSVKEPARAGIFKATLDKVASGELSYEAFIGQTVEWVTDVVAQARTATMKLPLAAGVTLCPKCKSGVLRRKEGEKGAYWYCGNWNHETDKCDARFQDAGGKPLTTDIPCPTCKEGHLRRKVGANGAYWFCSNWNREPNKCEAKFEDKAGRPDTAPKPVYRCPTCKEGALRSIKGKTGPFWGCSRYEQGCKATFPDKAGKPDTAPKPVYKCTKCKVGELRSIPGPKGAFWGCTRFKEGCKATFPDKAGKPDLAAKPRTPA</sequence>
<dbReference type="InterPro" id="IPR013826">
    <property type="entry name" value="Topo_IA_cen_sub3"/>
</dbReference>
<evidence type="ECO:0000256" key="5">
    <source>
        <dbReference type="ARBA" id="ARBA00022771"/>
    </source>
</evidence>
<dbReference type="InterPro" id="IPR000380">
    <property type="entry name" value="Topo_IA"/>
</dbReference>
<evidence type="ECO:0000256" key="1">
    <source>
        <dbReference type="ARBA" id="ARBA00000213"/>
    </source>
</evidence>
<dbReference type="InterPro" id="IPR013497">
    <property type="entry name" value="Topo_IA_cen"/>
</dbReference>
<comment type="similarity">
    <text evidence="2">Belongs to the type IA topoisomerase family.</text>
</comment>
<dbReference type="GO" id="GO:0003677">
    <property type="term" value="F:DNA binding"/>
    <property type="evidence" value="ECO:0007669"/>
    <property type="project" value="UniProtKB-KW"/>
</dbReference>
<dbReference type="AlphaFoldDB" id="A0A3S1A806"/>
<keyword evidence="6" id="KW-0862">Zinc</keyword>
<dbReference type="InterPro" id="IPR003602">
    <property type="entry name" value="Topo_IA_DNA-bd_dom"/>
</dbReference>
<gene>
    <name evidence="16" type="ORF">EJP67_33030</name>
</gene>
<evidence type="ECO:0000259" key="15">
    <source>
        <dbReference type="PROSITE" id="PS52039"/>
    </source>
</evidence>
<name>A0A3S1A806_9BURK</name>
<dbReference type="GO" id="GO:0006310">
    <property type="term" value="P:DNA recombination"/>
    <property type="evidence" value="ECO:0007669"/>
    <property type="project" value="TreeGrafter"/>
</dbReference>
<dbReference type="SMART" id="SM00437">
    <property type="entry name" value="TOP1Ac"/>
    <property type="match status" value="1"/>
</dbReference>
<comment type="catalytic activity">
    <reaction evidence="1">
        <text>ATP-independent breakage of single-stranded DNA, followed by passage and rejoining.</text>
        <dbReference type="EC" id="5.6.2.1"/>
    </reaction>
</comment>
<dbReference type="OrthoDB" id="9803554at2"/>
<dbReference type="PANTHER" id="PTHR11390">
    <property type="entry name" value="PROKARYOTIC DNA TOPOISOMERASE"/>
    <property type="match status" value="1"/>
</dbReference>
<dbReference type="CDD" id="cd01028">
    <property type="entry name" value="TOPRIM_TopoIA"/>
    <property type="match status" value="1"/>
</dbReference>
<organism evidence="16 17">
    <name type="scientific">Variovorax guangxiensis</name>
    <dbReference type="NCBI Taxonomy" id="1775474"/>
    <lineage>
        <taxon>Bacteria</taxon>
        <taxon>Pseudomonadati</taxon>
        <taxon>Pseudomonadota</taxon>
        <taxon>Betaproteobacteria</taxon>
        <taxon>Burkholderiales</taxon>
        <taxon>Comamonadaceae</taxon>
        <taxon>Variovorax</taxon>
    </lineage>
</organism>